<feature type="compositionally biased region" description="Basic and acidic residues" evidence="1">
    <location>
        <begin position="92"/>
        <end position="101"/>
    </location>
</feature>
<accession>A0A4U8Z153</accession>
<evidence type="ECO:0000313" key="4">
    <source>
        <dbReference type="Proteomes" id="UP000294360"/>
    </source>
</evidence>
<dbReference type="PANTHER" id="PTHR42938">
    <property type="entry name" value="FORMATE DEHYDROGENASE 1"/>
    <property type="match status" value="1"/>
</dbReference>
<proteinExistence type="predicted"/>
<dbReference type="Proteomes" id="UP000294360">
    <property type="component" value="Chromosome"/>
</dbReference>
<dbReference type="Pfam" id="PF02826">
    <property type="entry name" value="2-Hacid_dh_C"/>
    <property type="match status" value="1"/>
</dbReference>
<feature type="domain" description="D-isomer specific 2-hydroxyacid dehydrogenase NAD-binding" evidence="2">
    <location>
        <begin position="1"/>
        <end position="53"/>
    </location>
</feature>
<protein>
    <recommendedName>
        <fullName evidence="2">D-isomer specific 2-hydroxyacid dehydrogenase NAD-binding domain-containing protein</fullName>
    </recommendedName>
</protein>
<gene>
    <name evidence="3" type="ORF">MTUNDRAET4_2126</name>
</gene>
<name>A0A4U8Z153_METTU</name>
<evidence type="ECO:0000259" key="2">
    <source>
        <dbReference type="Pfam" id="PF02826"/>
    </source>
</evidence>
<dbReference type="AlphaFoldDB" id="A0A4U8Z153"/>
<dbReference type="PANTHER" id="PTHR42938:SF47">
    <property type="entry name" value="HYDROXYPYRUVATE REDUCTASE"/>
    <property type="match status" value="1"/>
</dbReference>
<reference evidence="3 4" key="1">
    <citation type="submission" date="2019-03" db="EMBL/GenBank/DDBJ databases">
        <authorList>
            <person name="Kox A.R. M."/>
        </authorList>
    </citation>
    <scope>NUCLEOTIDE SEQUENCE [LARGE SCALE GENOMIC DNA]</scope>
    <source>
        <strain evidence="3">MTUNDRAET4 annotated genome</strain>
    </source>
</reference>
<dbReference type="GO" id="GO:0051287">
    <property type="term" value="F:NAD binding"/>
    <property type="evidence" value="ECO:0007669"/>
    <property type="project" value="InterPro"/>
</dbReference>
<dbReference type="InterPro" id="IPR006140">
    <property type="entry name" value="D-isomer_DH_NAD-bd"/>
</dbReference>
<sequence length="154" mass="16948">MIINSCRAALLDENALLALLESGHVAGAALDVLEKEPAPLLGHPNVVCTPHLGASTKEAQENVALQIAEQMSDYLMRDAISNAVNFPLDHRGGSAEAEALHRPRRPPRLLRRAADRQQYQESVDHLRGRSRRAQDQGADGFYDRRAAAPTARRR</sequence>
<organism evidence="3 4">
    <name type="scientific">Methylocella tundrae</name>
    <dbReference type="NCBI Taxonomy" id="227605"/>
    <lineage>
        <taxon>Bacteria</taxon>
        <taxon>Pseudomonadati</taxon>
        <taxon>Pseudomonadota</taxon>
        <taxon>Alphaproteobacteria</taxon>
        <taxon>Hyphomicrobiales</taxon>
        <taxon>Beijerinckiaceae</taxon>
        <taxon>Methylocella</taxon>
    </lineage>
</organism>
<evidence type="ECO:0000313" key="3">
    <source>
        <dbReference type="EMBL" id="VFU09019.1"/>
    </source>
</evidence>
<feature type="compositionally biased region" description="Basic residues" evidence="1">
    <location>
        <begin position="102"/>
        <end position="111"/>
    </location>
</feature>
<feature type="region of interest" description="Disordered" evidence="1">
    <location>
        <begin position="92"/>
        <end position="154"/>
    </location>
</feature>
<dbReference type="SUPFAM" id="SSF51735">
    <property type="entry name" value="NAD(P)-binding Rossmann-fold domains"/>
    <property type="match status" value="1"/>
</dbReference>
<dbReference type="InterPro" id="IPR036291">
    <property type="entry name" value="NAD(P)-bd_dom_sf"/>
</dbReference>
<dbReference type="EMBL" id="LR536450">
    <property type="protein sequence ID" value="VFU09019.1"/>
    <property type="molecule type" value="Genomic_DNA"/>
</dbReference>
<dbReference type="KEGG" id="mtun:MTUNDRAET4_2126"/>
<evidence type="ECO:0000256" key="1">
    <source>
        <dbReference type="SAM" id="MobiDB-lite"/>
    </source>
</evidence>
<dbReference type="Gene3D" id="3.40.50.720">
    <property type="entry name" value="NAD(P)-binding Rossmann-like Domain"/>
    <property type="match status" value="2"/>
</dbReference>